<feature type="domain" description="N-acetyltransferase" evidence="1">
    <location>
        <begin position="4"/>
        <end position="158"/>
    </location>
</feature>
<dbReference type="PROSITE" id="PS51186">
    <property type="entry name" value="GNAT"/>
    <property type="match status" value="1"/>
</dbReference>
<dbReference type="InterPro" id="IPR000182">
    <property type="entry name" value="GNAT_dom"/>
</dbReference>
<dbReference type="Pfam" id="PF00583">
    <property type="entry name" value="Acetyltransf_1"/>
    <property type="match status" value="1"/>
</dbReference>
<dbReference type="RefSeq" id="WP_237300820.1">
    <property type="nucleotide sequence ID" value="NZ_JAKRRY010000063.1"/>
</dbReference>
<reference evidence="2" key="1">
    <citation type="submission" date="2022-02" db="EMBL/GenBank/DDBJ databases">
        <title>Vibrio sp. nov, a new bacterium isolated from seawater.</title>
        <authorList>
            <person name="Yuan Y."/>
        </authorList>
    </citation>
    <scope>NUCLEOTIDE SEQUENCE</scope>
    <source>
        <strain evidence="2">ZSDZ65</strain>
    </source>
</reference>
<protein>
    <submittedName>
        <fullName evidence="2">GNAT family N-acetyltransferase</fullName>
    </submittedName>
</protein>
<name>A0A9X3HZ05_9VIBR</name>
<dbReference type="AlphaFoldDB" id="A0A9X3HZ05"/>
<gene>
    <name evidence="2" type="ORF">MD535_24315</name>
</gene>
<keyword evidence="3" id="KW-1185">Reference proteome</keyword>
<accession>A0A9X3HZ05</accession>
<proteinExistence type="predicted"/>
<evidence type="ECO:0000313" key="3">
    <source>
        <dbReference type="Proteomes" id="UP001155587"/>
    </source>
</evidence>
<dbReference type="GO" id="GO:0016747">
    <property type="term" value="F:acyltransferase activity, transferring groups other than amino-acyl groups"/>
    <property type="evidence" value="ECO:0007669"/>
    <property type="project" value="InterPro"/>
</dbReference>
<dbReference type="Proteomes" id="UP001155587">
    <property type="component" value="Unassembled WGS sequence"/>
</dbReference>
<dbReference type="SUPFAM" id="SSF55729">
    <property type="entry name" value="Acyl-CoA N-acyltransferases (Nat)"/>
    <property type="match status" value="1"/>
</dbReference>
<dbReference type="EMBL" id="JAKRRY010000063">
    <property type="protein sequence ID" value="MCW8349116.1"/>
    <property type="molecule type" value="Genomic_DNA"/>
</dbReference>
<dbReference type="Gene3D" id="3.40.630.30">
    <property type="match status" value="1"/>
</dbReference>
<evidence type="ECO:0000259" key="1">
    <source>
        <dbReference type="PROSITE" id="PS51186"/>
    </source>
</evidence>
<organism evidence="2 3">
    <name type="scientific">Vibrio qingdaonensis</name>
    <dbReference type="NCBI Taxonomy" id="2829491"/>
    <lineage>
        <taxon>Bacteria</taxon>
        <taxon>Pseudomonadati</taxon>
        <taxon>Pseudomonadota</taxon>
        <taxon>Gammaproteobacteria</taxon>
        <taxon>Vibrionales</taxon>
        <taxon>Vibrionaceae</taxon>
        <taxon>Vibrio</taxon>
    </lineage>
</organism>
<comment type="caution">
    <text evidence="2">The sequence shown here is derived from an EMBL/GenBank/DDBJ whole genome shotgun (WGS) entry which is preliminary data.</text>
</comment>
<dbReference type="CDD" id="cd04301">
    <property type="entry name" value="NAT_SF"/>
    <property type="match status" value="1"/>
</dbReference>
<sequence length="158" mass="18073">MNKISFLKINSTIIDDIIELSVEESQKQLIANNTEWLVEASFNDDSINYGIYLNDKPAGLISLIDPRILDSHDEHFQKEHLYVWRIMIDHRFQGKGLGSQAINFSKKYASIIGLKGVSLTTMDKEKGNALSIYQRIGFIPTGRRLDDEIELIFGLRNE</sequence>
<evidence type="ECO:0000313" key="2">
    <source>
        <dbReference type="EMBL" id="MCW8349116.1"/>
    </source>
</evidence>
<dbReference type="InterPro" id="IPR016181">
    <property type="entry name" value="Acyl_CoA_acyltransferase"/>
</dbReference>